<evidence type="ECO:0000256" key="3">
    <source>
        <dbReference type="ARBA" id="ARBA00023027"/>
    </source>
</evidence>
<dbReference type="GO" id="GO:0004459">
    <property type="term" value="F:L-lactate dehydrogenase (NAD+) activity"/>
    <property type="evidence" value="ECO:0007669"/>
    <property type="project" value="TreeGrafter"/>
</dbReference>
<comment type="function">
    <text evidence="4">Catalyzes the reversible oxidation of malate to oxaloacetate.</text>
</comment>
<dbReference type="InterPro" id="IPR036291">
    <property type="entry name" value="NAD(P)-bd_dom_sf"/>
</dbReference>
<accession>E6WZW8</accession>
<dbReference type="Proteomes" id="UP000008633">
    <property type="component" value="Chromosome"/>
</dbReference>
<feature type="binding site" evidence="4 7">
    <location>
        <begin position="11"/>
        <end position="16"/>
    </location>
    <ligand>
        <name>NAD(+)</name>
        <dbReference type="ChEBI" id="CHEBI:57540"/>
    </ligand>
</feature>
<evidence type="ECO:0000256" key="7">
    <source>
        <dbReference type="PIRSR" id="PIRSR000102-3"/>
    </source>
</evidence>
<evidence type="ECO:0000256" key="2">
    <source>
        <dbReference type="ARBA" id="ARBA00023002"/>
    </source>
</evidence>
<dbReference type="HAMAP" id="MF_00487">
    <property type="entry name" value="Malate_dehydrog_3"/>
    <property type="match status" value="1"/>
</dbReference>
<name>E6WZW8_NITSE</name>
<dbReference type="AlphaFoldDB" id="E6WZW8"/>
<dbReference type="PRINTS" id="PR00086">
    <property type="entry name" value="LLDHDRGNASE"/>
</dbReference>
<feature type="binding site" evidence="4 6">
    <location>
        <position position="91"/>
    </location>
    <ligand>
        <name>substrate</name>
    </ligand>
</feature>
<keyword evidence="2 4" id="KW-0560">Oxidoreductase</keyword>
<feature type="binding site" evidence="4 6">
    <location>
        <position position="154"/>
    </location>
    <ligand>
        <name>substrate</name>
    </ligand>
</feature>
<sequence length="326" mass="35365">MARGKKVTIIGAGNVGATVAYSLAMKGTCHEVMLRDRNPEIAKGKALDMSQAANAARQHTLVSVAEKAEDMAGTDVFVVTAGFPRKPGMSRDDLLMMNAQITKEVVTDIREQAPDSIIIMVSNPLDVMTYVALKESGFPKERVVGMAGILDSARMAHFIYEKIRYGAGQIRASVMGGHGDDMVPLPKFSTVAGVPLTDILSEEEILDVVERTKHGGAEIVGYLKTGSAYYAPAKSTAIMVEAILKDTRQIHPCAVYLDGHYGYRDVVSGVPIALGANGVEKLFEVTLNENQKKRFAKSVASVRSMINVLKRNNFFTNPEDNIITEE</sequence>
<dbReference type="EMBL" id="CP002452">
    <property type="protein sequence ID" value="ADV45626.1"/>
    <property type="molecule type" value="Genomic_DNA"/>
</dbReference>
<dbReference type="PIRSF" id="PIRSF000102">
    <property type="entry name" value="Lac_mal_DH"/>
    <property type="match status" value="1"/>
</dbReference>
<keyword evidence="11" id="KW-1185">Reference proteome</keyword>
<evidence type="ECO:0000256" key="4">
    <source>
        <dbReference type="HAMAP-Rule" id="MF_00487"/>
    </source>
</evidence>
<evidence type="ECO:0000256" key="5">
    <source>
        <dbReference type="PIRSR" id="PIRSR000102-1"/>
    </source>
</evidence>
<dbReference type="Gene3D" id="3.40.50.720">
    <property type="entry name" value="NAD(P)-binding Rossmann-like Domain"/>
    <property type="match status" value="1"/>
</dbReference>
<dbReference type="GO" id="GO:0006099">
    <property type="term" value="P:tricarboxylic acid cycle"/>
    <property type="evidence" value="ECO:0007669"/>
    <property type="project" value="UniProtKB-UniRule"/>
</dbReference>
<evidence type="ECO:0000256" key="1">
    <source>
        <dbReference type="ARBA" id="ARBA00022532"/>
    </source>
</evidence>
<feature type="binding site" evidence="4 7">
    <location>
        <position position="36"/>
    </location>
    <ligand>
        <name>NAD(+)</name>
        <dbReference type="ChEBI" id="CHEBI:57540"/>
    </ligand>
</feature>
<dbReference type="HOGENOM" id="CLU_045401_2_1_7"/>
<dbReference type="eggNOG" id="COG0039">
    <property type="taxonomic scope" value="Bacteria"/>
</dbReference>
<feature type="active site" description="Proton acceptor" evidence="4 5">
    <location>
        <position position="178"/>
    </location>
</feature>
<dbReference type="PANTHER" id="PTHR43128">
    <property type="entry name" value="L-2-HYDROXYCARBOXYLATE DEHYDROGENASE (NAD(P)(+))"/>
    <property type="match status" value="1"/>
</dbReference>
<dbReference type="GO" id="GO:0006089">
    <property type="term" value="P:lactate metabolic process"/>
    <property type="evidence" value="ECO:0007669"/>
    <property type="project" value="TreeGrafter"/>
</dbReference>
<evidence type="ECO:0000313" key="10">
    <source>
        <dbReference type="EMBL" id="ADV45626.1"/>
    </source>
</evidence>
<dbReference type="Pfam" id="PF02866">
    <property type="entry name" value="Ldh_1_C"/>
    <property type="match status" value="1"/>
</dbReference>
<dbReference type="KEGG" id="nsa:Nitsa_0356"/>
<evidence type="ECO:0000256" key="6">
    <source>
        <dbReference type="PIRSR" id="PIRSR000102-2"/>
    </source>
</evidence>
<dbReference type="Gene3D" id="3.90.110.10">
    <property type="entry name" value="Lactate dehydrogenase/glycoside hydrolase, family 4, C-terminal"/>
    <property type="match status" value="1"/>
</dbReference>
<feature type="binding site" evidence="4 7">
    <location>
        <position position="98"/>
    </location>
    <ligand>
        <name>NAD(+)</name>
        <dbReference type="ChEBI" id="CHEBI:57540"/>
    </ligand>
</feature>
<feature type="binding site" evidence="4 6">
    <location>
        <position position="123"/>
    </location>
    <ligand>
        <name>substrate</name>
    </ligand>
</feature>
<dbReference type="InterPro" id="IPR011275">
    <property type="entry name" value="Malate_DH_type3"/>
</dbReference>
<comment type="catalytic activity">
    <reaction evidence="4">
        <text>(S)-malate + NAD(+) = oxaloacetate + NADH + H(+)</text>
        <dbReference type="Rhea" id="RHEA:21432"/>
        <dbReference type="ChEBI" id="CHEBI:15378"/>
        <dbReference type="ChEBI" id="CHEBI:15589"/>
        <dbReference type="ChEBI" id="CHEBI:16452"/>
        <dbReference type="ChEBI" id="CHEBI:57540"/>
        <dbReference type="ChEBI" id="CHEBI:57945"/>
        <dbReference type="EC" id="1.1.1.37"/>
    </reaction>
</comment>
<dbReference type="NCBIfam" id="NF004863">
    <property type="entry name" value="PRK06223.1"/>
    <property type="match status" value="1"/>
</dbReference>
<dbReference type="InterPro" id="IPR001557">
    <property type="entry name" value="L-lactate/malate_DH"/>
</dbReference>
<dbReference type="NCBIfam" id="TIGR01763">
    <property type="entry name" value="MalateDH_bact"/>
    <property type="match status" value="1"/>
</dbReference>
<dbReference type="RefSeq" id="WP_013553322.1">
    <property type="nucleotide sequence ID" value="NC_014935.1"/>
</dbReference>
<reference evidence="10 11" key="1">
    <citation type="journal article" date="2011" name="Stand. Genomic Sci.">
        <title>Complete genome sequence of Nitratifractor salsuginis type strain (E9I37-1).</title>
        <authorList>
            <person name="Anderson I."/>
            <person name="Sikorski J."/>
            <person name="Zeytun A."/>
            <person name="Nolan M."/>
            <person name="Lapidus A."/>
            <person name="Lucas S."/>
            <person name="Hammon N."/>
            <person name="Deshpande S."/>
            <person name="Cheng J.F."/>
            <person name="Tapia R."/>
            <person name="Han C."/>
            <person name="Goodwin L."/>
            <person name="Pitluck S."/>
            <person name="Liolios K."/>
            <person name="Pagani I."/>
            <person name="Ivanova N."/>
            <person name="Huntemann M."/>
            <person name="Mavromatis K."/>
            <person name="Ovchinikova G."/>
            <person name="Pati A."/>
            <person name="Chen A."/>
            <person name="Palaniappan K."/>
            <person name="Land M."/>
            <person name="Hauser L."/>
            <person name="Brambilla E.M."/>
            <person name="Ngatchou-Djao O.D."/>
            <person name="Rohde M."/>
            <person name="Tindall B.J."/>
            <person name="Goker M."/>
            <person name="Detter J.C."/>
            <person name="Woyke T."/>
            <person name="Bristow J."/>
            <person name="Eisen J.A."/>
            <person name="Markowitz V."/>
            <person name="Hugenholtz P."/>
            <person name="Klenk H.P."/>
            <person name="Kyrpides N.C."/>
        </authorList>
    </citation>
    <scope>NUCLEOTIDE SEQUENCE [LARGE SCALE GENOMIC DNA]</scope>
    <source>
        <strain evidence="11">DSM 16511 / JCM 12458 / E9I37-1</strain>
    </source>
</reference>
<dbReference type="STRING" id="749222.Nitsa_0356"/>
<dbReference type="InterPro" id="IPR022383">
    <property type="entry name" value="Lactate/malate_DH_C"/>
</dbReference>
<keyword evidence="3 4" id="KW-0520">NAD</keyword>
<evidence type="ECO:0000259" key="9">
    <source>
        <dbReference type="Pfam" id="PF02866"/>
    </source>
</evidence>
<comment type="similarity">
    <text evidence="4">Belongs to the LDH/MDH superfamily. MDH type 3 family.</text>
</comment>
<dbReference type="InterPro" id="IPR015955">
    <property type="entry name" value="Lactate_DH/Glyco_Ohase_4_C"/>
</dbReference>
<gene>
    <name evidence="4" type="primary">mdh</name>
    <name evidence="10" type="ordered locus">Nitsa_0356</name>
</gene>
<proteinExistence type="inferred from homology"/>
<evidence type="ECO:0000259" key="8">
    <source>
        <dbReference type="Pfam" id="PF00056"/>
    </source>
</evidence>
<dbReference type="PANTHER" id="PTHR43128:SF16">
    <property type="entry name" value="L-LACTATE DEHYDROGENASE"/>
    <property type="match status" value="1"/>
</dbReference>
<feature type="binding site" evidence="4 7">
    <location>
        <begin position="121"/>
        <end position="123"/>
    </location>
    <ligand>
        <name>NAD(+)</name>
        <dbReference type="ChEBI" id="CHEBI:57540"/>
    </ligand>
</feature>
<feature type="domain" description="Lactate/malate dehydrogenase N-terminal" evidence="8">
    <location>
        <begin position="6"/>
        <end position="145"/>
    </location>
</feature>
<evidence type="ECO:0000313" key="11">
    <source>
        <dbReference type="Proteomes" id="UP000008633"/>
    </source>
</evidence>
<dbReference type="Pfam" id="PF00056">
    <property type="entry name" value="Ldh_1_N"/>
    <property type="match status" value="1"/>
</dbReference>
<reference evidence="11" key="2">
    <citation type="submission" date="2011-01" db="EMBL/GenBank/DDBJ databases">
        <title>The complete genome of Nitratifractor salsuginis DSM 16511.</title>
        <authorList>
            <consortium name="US DOE Joint Genome Institute (JGI-PGF)"/>
            <person name="Lucas S."/>
            <person name="Copeland A."/>
            <person name="Lapidus A."/>
            <person name="Bruce D."/>
            <person name="Goodwin L."/>
            <person name="Pitluck S."/>
            <person name="Kyrpides N."/>
            <person name="Mavromatis K."/>
            <person name="Ivanova N."/>
            <person name="Mikhailova N."/>
            <person name="Zeytun A."/>
            <person name="Detter J.C."/>
            <person name="Tapia R."/>
            <person name="Han C."/>
            <person name="Land M."/>
            <person name="Hauser L."/>
            <person name="Markowitz V."/>
            <person name="Cheng J.-F."/>
            <person name="Hugenholtz P."/>
            <person name="Woyke T."/>
            <person name="Wu D."/>
            <person name="Tindall B."/>
            <person name="Schuetze A."/>
            <person name="Brambilla E."/>
            <person name="Klenk H.-P."/>
            <person name="Eisen J.A."/>
        </authorList>
    </citation>
    <scope>NUCLEOTIDE SEQUENCE [LARGE SCALE GENOMIC DNA]</scope>
    <source>
        <strain evidence="11">DSM 16511 / JCM 12458 / E9I37-1</strain>
    </source>
</reference>
<dbReference type="GO" id="GO:0030060">
    <property type="term" value="F:L-malate dehydrogenase (NAD+) activity"/>
    <property type="evidence" value="ECO:0007669"/>
    <property type="project" value="UniProtKB-UniRule"/>
</dbReference>
<dbReference type="FunFam" id="3.40.50.720:FF:000018">
    <property type="entry name" value="Malate dehydrogenase"/>
    <property type="match status" value="1"/>
</dbReference>
<dbReference type="OrthoDB" id="9802969at2"/>
<dbReference type="CDD" id="cd01339">
    <property type="entry name" value="LDH-like_MDH"/>
    <property type="match status" value="1"/>
</dbReference>
<dbReference type="FunFam" id="3.90.110.10:FF:000004">
    <property type="entry name" value="Malate dehydrogenase"/>
    <property type="match status" value="1"/>
</dbReference>
<dbReference type="EC" id="1.1.1.37" evidence="4"/>
<feature type="binding site" evidence="4 6">
    <location>
        <position position="85"/>
    </location>
    <ligand>
        <name>substrate</name>
    </ligand>
</feature>
<dbReference type="SUPFAM" id="SSF51735">
    <property type="entry name" value="NAD(P)-binding Rossmann-fold domains"/>
    <property type="match status" value="1"/>
</dbReference>
<protein>
    <recommendedName>
        <fullName evidence="4">Malate dehydrogenase</fullName>
        <ecNumber evidence="4">1.1.1.37</ecNumber>
    </recommendedName>
</protein>
<organism evidence="10 11">
    <name type="scientific">Nitratifractor salsuginis (strain DSM 16511 / JCM 12458 / E9I37-1)</name>
    <dbReference type="NCBI Taxonomy" id="749222"/>
    <lineage>
        <taxon>Bacteria</taxon>
        <taxon>Pseudomonadati</taxon>
        <taxon>Campylobacterota</taxon>
        <taxon>Epsilonproteobacteria</taxon>
        <taxon>Campylobacterales</taxon>
        <taxon>Sulfurovaceae</taxon>
        <taxon>Nitratifractor</taxon>
    </lineage>
</organism>
<dbReference type="SUPFAM" id="SSF56327">
    <property type="entry name" value="LDH C-terminal domain-like"/>
    <property type="match status" value="1"/>
</dbReference>
<dbReference type="InterPro" id="IPR001236">
    <property type="entry name" value="Lactate/malate_DH_N"/>
</dbReference>
<feature type="domain" description="Lactate/malate dehydrogenase C-terminal" evidence="9">
    <location>
        <begin position="150"/>
        <end position="307"/>
    </location>
</feature>
<keyword evidence="1 4" id="KW-0816">Tricarboxylic acid cycle</keyword>